<proteinExistence type="predicted"/>
<dbReference type="Proteomes" id="UP000036338">
    <property type="component" value="Unassembled WGS sequence"/>
</dbReference>
<accession>A0A0J5WEG3</accession>
<comment type="caution">
    <text evidence="2">The sequence shown here is derived from an EMBL/GenBank/DDBJ whole genome shotgun (WGS) entry which is preliminary data.</text>
</comment>
<evidence type="ECO:0000313" key="2">
    <source>
        <dbReference type="EMBL" id="KML46416.1"/>
    </source>
</evidence>
<dbReference type="InterPro" id="IPR058531">
    <property type="entry name" value="Baseplate_J_M"/>
</dbReference>
<dbReference type="InterPro" id="IPR014507">
    <property type="entry name" value="Baseplate_assembly_J_pred"/>
</dbReference>
<sequence>MSVTPIDLSQLPSPDVVETIDYETLLAARKARLVSLYPAAEQAEIAATLALESEPLVKLLQENAYREIVLRQRVNDAARAVMLAYAVGADLDHLAALFGIRRLTITPADPEHDIAAVMESDTDLRARAQLAPQSFSVAGPEGAYVSHARNADGRVLDASAISPAPCEVLVTVLARDGDGTALPALIDAVAAALQADDVRPLTDKVTVRGAEILRYQVRARLVFFAGPDRAVALAEANRAMKKYTESMHRLGMEVTLDGIYAAARAAGVQKVILESPLAGLPATKQQAPYCTGIELIDGGVYSND</sequence>
<dbReference type="PANTHER" id="PTHR35862">
    <property type="entry name" value="FELS-2 PROPHAGE PROTEIN"/>
    <property type="match status" value="1"/>
</dbReference>
<dbReference type="PIRSF" id="PIRSF020481">
    <property type="entry name" value="BAP"/>
    <property type="match status" value="1"/>
</dbReference>
<gene>
    <name evidence="2" type="ORF">VL15_35570</name>
</gene>
<dbReference type="PATRIC" id="fig|292.27.peg.8138"/>
<name>A0A0J5WEG3_BURCE</name>
<dbReference type="EMBL" id="LDWR01000078">
    <property type="protein sequence ID" value="KML46416.1"/>
    <property type="molecule type" value="Genomic_DNA"/>
</dbReference>
<evidence type="ECO:0000313" key="3">
    <source>
        <dbReference type="Proteomes" id="UP000036338"/>
    </source>
</evidence>
<dbReference type="InterPro" id="IPR052726">
    <property type="entry name" value="Phage_Baseplate_Hub"/>
</dbReference>
<feature type="domain" description="Baseplate J-like central" evidence="1">
    <location>
        <begin position="137"/>
        <end position="208"/>
    </location>
</feature>
<reference evidence="2 3" key="1">
    <citation type="submission" date="2015-05" db="EMBL/GenBank/DDBJ databases">
        <title>Draft genome of Burkholderia cepacia LK29.</title>
        <authorList>
            <person name="Chan X.Y."/>
        </authorList>
    </citation>
    <scope>NUCLEOTIDE SEQUENCE [LARGE SCALE GENOMIC DNA]</scope>
    <source>
        <strain evidence="2 3">LK29</strain>
    </source>
</reference>
<organism evidence="2 3">
    <name type="scientific">Burkholderia cepacia</name>
    <name type="common">Pseudomonas cepacia</name>
    <dbReference type="NCBI Taxonomy" id="292"/>
    <lineage>
        <taxon>Bacteria</taxon>
        <taxon>Pseudomonadati</taxon>
        <taxon>Pseudomonadota</taxon>
        <taxon>Betaproteobacteria</taxon>
        <taxon>Burkholderiales</taxon>
        <taxon>Burkholderiaceae</taxon>
        <taxon>Burkholderia</taxon>
        <taxon>Burkholderia cepacia complex</taxon>
    </lineage>
</organism>
<evidence type="ECO:0000259" key="1">
    <source>
        <dbReference type="Pfam" id="PF26078"/>
    </source>
</evidence>
<protein>
    <submittedName>
        <fullName evidence="2">Baseplate assembly protein</fullName>
    </submittedName>
</protein>
<dbReference type="AlphaFoldDB" id="A0A0J5WEG3"/>
<dbReference type="Pfam" id="PF26078">
    <property type="entry name" value="Baseplate_J_M"/>
    <property type="match status" value="1"/>
</dbReference>
<dbReference type="RefSeq" id="WP_048251468.1">
    <property type="nucleotide sequence ID" value="NZ_LDWR01000078.1"/>
</dbReference>
<dbReference type="PANTHER" id="PTHR35862:SF1">
    <property type="entry name" value="FELS-2 PROPHAGE PROTEIN"/>
    <property type="match status" value="1"/>
</dbReference>